<dbReference type="InterPro" id="IPR000868">
    <property type="entry name" value="Isochorismatase-like_dom"/>
</dbReference>
<protein>
    <recommendedName>
        <fullName evidence="1">Isochorismatase-like domain-containing protein</fullName>
    </recommendedName>
</protein>
<evidence type="ECO:0000259" key="1">
    <source>
        <dbReference type="Pfam" id="PF00857"/>
    </source>
</evidence>
<dbReference type="EMBL" id="RBUA01000395">
    <property type="protein sequence ID" value="RMU61649.1"/>
    <property type="molecule type" value="Genomic_DNA"/>
</dbReference>
<sequence length="55" mass="5704">MREANDRGSECLLLEDCCGATDPANHAAALSMVKMQGGVFGAVGHSSLLRTVLEA</sequence>
<evidence type="ECO:0000313" key="3">
    <source>
        <dbReference type="Proteomes" id="UP000280395"/>
    </source>
</evidence>
<proteinExistence type="predicted"/>
<evidence type="ECO:0000313" key="2">
    <source>
        <dbReference type="EMBL" id="RMU61649.1"/>
    </source>
</evidence>
<dbReference type="AlphaFoldDB" id="A0A3M5VTM6"/>
<dbReference type="Proteomes" id="UP000280395">
    <property type="component" value="Unassembled WGS sequence"/>
</dbReference>
<gene>
    <name evidence="2" type="ORF">ALP29_200600</name>
</gene>
<comment type="caution">
    <text evidence="2">The sequence shown here is derived from an EMBL/GenBank/DDBJ whole genome shotgun (WGS) entry which is preliminary data.</text>
</comment>
<accession>A0A3M5VTM6</accession>
<reference evidence="2 3" key="1">
    <citation type="submission" date="2018-08" db="EMBL/GenBank/DDBJ databases">
        <title>Recombination of ecologically and evolutionarily significant loci maintains genetic cohesion in the Pseudomonas syringae species complex.</title>
        <authorList>
            <person name="Dillon M."/>
            <person name="Thakur S."/>
            <person name="Almeida R.N.D."/>
            <person name="Weir B.S."/>
            <person name="Guttman D.S."/>
        </authorList>
    </citation>
    <scope>NUCLEOTIDE SEQUENCE [LARGE SCALE GENOMIC DNA]</scope>
    <source>
        <strain evidence="2 3">ICMP 14479</strain>
    </source>
</reference>
<dbReference type="Gene3D" id="3.40.50.850">
    <property type="entry name" value="Isochorismatase-like"/>
    <property type="match status" value="1"/>
</dbReference>
<dbReference type="Pfam" id="PF00857">
    <property type="entry name" value="Isochorismatase"/>
    <property type="match status" value="1"/>
</dbReference>
<dbReference type="SUPFAM" id="SSF52499">
    <property type="entry name" value="Isochorismatase-like hydrolases"/>
    <property type="match status" value="1"/>
</dbReference>
<name>A0A3M5VTM6_PSESX</name>
<dbReference type="InterPro" id="IPR036380">
    <property type="entry name" value="Isochorismatase-like_sf"/>
</dbReference>
<feature type="domain" description="Isochorismatase-like" evidence="1">
    <location>
        <begin position="1"/>
        <end position="39"/>
    </location>
</feature>
<organism evidence="2 3">
    <name type="scientific">Pseudomonas syringae pv. avii</name>
    <dbReference type="NCBI Taxonomy" id="663959"/>
    <lineage>
        <taxon>Bacteria</taxon>
        <taxon>Pseudomonadati</taxon>
        <taxon>Pseudomonadota</taxon>
        <taxon>Gammaproteobacteria</taxon>
        <taxon>Pseudomonadales</taxon>
        <taxon>Pseudomonadaceae</taxon>
        <taxon>Pseudomonas</taxon>
        <taxon>Pseudomonas syringae</taxon>
    </lineage>
</organism>